<evidence type="ECO:0000313" key="1">
    <source>
        <dbReference type="EMBL" id="CAK8162708.1"/>
    </source>
</evidence>
<dbReference type="Proteomes" id="UP001314181">
    <property type="component" value="Unassembled WGS sequence"/>
</dbReference>
<accession>A0ABP0EVQ9</accession>
<protein>
    <submittedName>
        <fullName evidence="1">Uncharacterized protein</fullName>
    </submittedName>
</protein>
<name>A0ABP0EVQ9_9RICK</name>
<sequence>MNIAKINQLLYHDNPLNKRLKDIDLHAKKTTEQVMIQSKMQKQLSSSYNNSIAYPRLQIITLPSNNHNSMQHALKISDISSKYKTPMYSCISPDLQHHIRLQNIDQELHLVQEEKHKNAQLAKNASTSAEQNHYHDSISQLTEIETMLLAAKHGAIRKCLSPDYIPKILTENKQQIDENTKVLVLVPSNRVNTLKNLLKTSNTNYTVQSLEDALSIATMHNYSTPSHRMNHTSSAQYLQDQCASTQLL</sequence>
<keyword evidence="2" id="KW-1185">Reference proteome</keyword>
<organism evidence="1 2">
    <name type="scientific">Candidatus Xenohaliotis californiensis</name>
    <dbReference type="NCBI Taxonomy" id="84677"/>
    <lineage>
        <taxon>Bacteria</taxon>
        <taxon>Pseudomonadati</taxon>
        <taxon>Pseudomonadota</taxon>
        <taxon>Alphaproteobacteria</taxon>
        <taxon>Rickettsiales</taxon>
        <taxon>Anaplasmataceae</taxon>
        <taxon>Candidatus Xenohaliotis</taxon>
    </lineage>
</organism>
<evidence type="ECO:0000313" key="2">
    <source>
        <dbReference type="Proteomes" id="UP001314181"/>
    </source>
</evidence>
<dbReference type="RefSeq" id="WP_338363771.1">
    <property type="nucleotide sequence ID" value="NZ_CAWVOK010000014.1"/>
</dbReference>
<dbReference type="EMBL" id="CAWVOK010000014">
    <property type="protein sequence ID" value="CAK8162708.1"/>
    <property type="molecule type" value="Genomic_DNA"/>
</dbReference>
<reference evidence="1 2" key="1">
    <citation type="submission" date="2024-01" db="EMBL/GenBank/DDBJ databases">
        <authorList>
            <person name="Kunselman E."/>
        </authorList>
    </citation>
    <scope>NUCLEOTIDE SEQUENCE [LARGE SCALE GENOMIC DNA]</scope>
    <source>
        <strain evidence="1">2 abalone samples</strain>
    </source>
</reference>
<proteinExistence type="predicted"/>
<comment type="caution">
    <text evidence="1">The sequence shown here is derived from an EMBL/GenBank/DDBJ whole genome shotgun (WGS) entry which is preliminary data.</text>
</comment>
<gene>
    <name evidence="1" type="ORF">CAXC1_220023</name>
</gene>